<dbReference type="PANTHER" id="PTHR43756:SF3">
    <property type="entry name" value="CHOLINE MONOOXYGENASE, CHLOROPLASTIC"/>
    <property type="match status" value="1"/>
</dbReference>
<accession>A0A3D8QYY5</accession>
<dbReference type="Pfam" id="PF00848">
    <property type="entry name" value="Ring_hydroxyl_A"/>
    <property type="match status" value="2"/>
</dbReference>
<protein>
    <recommendedName>
        <fullName evidence="5">Choline monooxygenase, chloroplastic</fullName>
        <ecNumber evidence="4">1.14.15.7</ecNumber>
    </recommendedName>
</protein>
<evidence type="ECO:0000256" key="2">
    <source>
        <dbReference type="ARBA" id="ARBA00004866"/>
    </source>
</evidence>
<reference evidence="8 9" key="1">
    <citation type="journal article" date="2018" name="IMA Fungus">
        <title>IMA Genome-F 9: Draft genome sequence of Annulohypoxylon stygium, Aspergillus mulundensis, Berkeleyomyces basicola (syn. Thielaviopsis basicola), Ceratocystis smalleyi, two Cercospora beticola strains, Coleophoma cylindrospora, Fusarium fracticaudum, Phialophora cf. hyalina, and Morchella septimelata.</title>
        <authorList>
            <person name="Wingfield B.D."/>
            <person name="Bills G.F."/>
            <person name="Dong Y."/>
            <person name="Huang W."/>
            <person name="Nel W.J."/>
            <person name="Swalarsk-Parry B.S."/>
            <person name="Vaghefi N."/>
            <person name="Wilken P.M."/>
            <person name="An Z."/>
            <person name="de Beer Z.W."/>
            <person name="De Vos L."/>
            <person name="Chen L."/>
            <person name="Duong T.A."/>
            <person name="Gao Y."/>
            <person name="Hammerbacher A."/>
            <person name="Kikkert J.R."/>
            <person name="Li Y."/>
            <person name="Li H."/>
            <person name="Li K."/>
            <person name="Li Q."/>
            <person name="Liu X."/>
            <person name="Ma X."/>
            <person name="Naidoo K."/>
            <person name="Pethybridge S.J."/>
            <person name="Sun J."/>
            <person name="Steenkamp E.T."/>
            <person name="van der Nest M.A."/>
            <person name="van Wyk S."/>
            <person name="Wingfield M.J."/>
            <person name="Xiong C."/>
            <person name="Yue Q."/>
            <person name="Zhang X."/>
        </authorList>
    </citation>
    <scope>NUCLEOTIDE SEQUENCE [LARGE SCALE GENOMIC DNA]</scope>
    <source>
        <strain evidence="8 9">BP5796</strain>
    </source>
</reference>
<organism evidence="8 9">
    <name type="scientific">Coleophoma crateriformis</name>
    <dbReference type="NCBI Taxonomy" id="565419"/>
    <lineage>
        <taxon>Eukaryota</taxon>
        <taxon>Fungi</taxon>
        <taxon>Dikarya</taxon>
        <taxon>Ascomycota</taxon>
        <taxon>Pezizomycotina</taxon>
        <taxon>Leotiomycetes</taxon>
        <taxon>Helotiales</taxon>
        <taxon>Dermateaceae</taxon>
        <taxon>Coleophoma</taxon>
    </lineage>
</organism>
<dbReference type="InterPro" id="IPR001663">
    <property type="entry name" value="Rng_hydr_dOase-A"/>
</dbReference>
<dbReference type="EMBL" id="PDLN01000014">
    <property type="protein sequence ID" value="RDW67016.1"/>
    <property type="molecule type" value="Genomic_DNA"/>
</dbReference>
<dbReference type="PANTHER" id="PTHR43756">
    <property type="entry name" value="CHOLINE MONOOXYGENASE, CHLOROPLASTIC"/>
    <property type="match status" value="1"/>
</dbReference>
<evidence type="ECO:0000256" key="5">
    <source>
        <dbReference type="ARBA" id="ARBA00014931"/>
    </source>
</evidence>
<feature type="domain" description="Aromatic-ring-hydroxylating dioxygenase alpha subunit C-terminal" evidence="7">
    <location>
        <begin position="187"/>
        <end position="290"/>
    </location>
</feature>
<dbReference type="EC" id="1.14.15.7" evidence="4"/>
<feature type="domain" description="Aromatic-ring-hydroxylating dioxygenase alpha subunit C-terminal" evidence="7">
    <location>
        <begin position="126"/>
        <end position="176"/>
    </location>
</feature>
<comment type="catalytic activity">
    <reaction evidence="6">
        <text>choline + 2 reduced [2Fe-2S]-[ferredoxin] + O2 + 2 H(+) = betaine aldehyde hydrate + 2 oxidized [2Fe-2S]-[ferredoxin] + H2O</text>
        <dbReference type="Rhea" id="RHEA:17769"/>
        <dbReference type="Rhea" id="RHEA-COMP:10000"/>
        <dbReference type="Rhea" id="RHEA-COMP:10001"/>
        <dbReference type="ChEBI" id="CHEBI:15354"/>
        <dbReference type="ChEBI" id="CHEBI:15377"/>
        <dbReference type="ChEBI" id="CHEBI:15378"/>
        <dbReference type="ChEBI" id="CHEBI:15379"/>
        <dbReference type="ChEBI" id="CHEBI:15870"/>
        <dbReference type="ChEBI" id="CHEBI:33737"/>
        <dbReference type="ChEBI" id="CHEBI:33738"/>
        <dbReference type="EC" id="1.14.15.7"/>
    </reaction>
</comment>
<dbReference type="OrthoDB" id="426882at2759"/>
<dbReference type="CDD" id="cd00680">
    <property type="entry name" value="RHO_alpha_C"/>
    <property type="match status" value="1"/>
</dbReference>
<dbReference type="Gene3D" id="3.90.380.10">
    <property type="entry name" value="Naphthalene 1,2-dioxygenase Alpha Subunit, Chain A, domain 1"/>
    <property type="match status" value="2"/>
</dbReference>
<dbReference type="SUPFAM" id="SSF50022">
    <property type="entry name" value="ISP domain"/>
    <property type="match status" value="1"/>
</dbReference>
<comment type="similarity">
    <text evidence="3">Belongs to the choline monooxygenase family.</text>
</comment>
<dbReference type="GO" id="GO:0051537">
    <property type="term" value="F:2 iron, 2 sulfur cluster binding"/>
    <property type="evidence" value="ECO:0007669"/>
    <property type="project" value="InterPro"/>
</dbReference>
<dbReference type="InterPro" id="IPR015879">
    <property type="entry name" value="Ring_hydroxy_dOase_asu_C_dom"/>
</dbReference>
<gene>
    <name evidence="8" type="ORF">BP5796_09765</name>
</gene>
<comment type="caution">
    <text evidence="8">The sequence shown here is derived from an EMBL/GenBank/DDBJ whole genome shotgun (WGS) entry which is preliminary data.</text>
</comment>
<evidence type="ECO:0000259" key="7">
    <source>
        <dbReference type="Pfam" id="PF00848"/>
    </source>
</evidence>
<evidence type="ECO:0000256" key="3">
    <source>
        <dbReference type="ARBA" id="ARBA00010848"/>
    </source>
</evidence>
<evidence type="ECO:0000313" key="9">
    <source>
        <dbReference type="Proteomes" id="UP000256328"/>
    </source>
</evidence>
<evidence type="ECO:0000256" key="4">
    <source>
        <dbReference type="ARBA" id="ARBA00012763"/>
    </source>
</evidence>
<evidence type="ECO:0000256" key="1">
    <source>
        <dbReference type="ARBA" id="ARBA00002149"/>
    </source>
</evidence>
<dbReference type="InterPro" id="IPR036922">
    <property type="entry name" value="Rieske_2Fe-2S_sf"/>
</dbReference>
<dbReference type="UniPathway" id="UPA00529">
    <property type="reaction ID" value="UER00430"/>
</dbReference>
<dbReference type="SUPFAM" id="SSF55961">
    <property type="entry name" value="Bet v1-like"/>
    <property type="match status" value="1"/>
</dbReference>
<dbReference type="GO" id="GO:0005506">
    <property type="term" value="F:iron ion binding"/>
    <property type="evidence" value="ECO:0007669"/>
    <property type="project" value="InterPro"/>
</dbReference>
<dbReference type="GO" id="GO:0019285">
    <property type="term" value="P:glycine betaine biosynthetic process from choline"/>
    <property type="evidence" value="ECO:0007669"/>
    <property type="project" value="UniProtKB-UniPathway"/>
</dbReference>
<dbReference type="AlphaFoldDB" id="A0A3D8QYY5"/>
<name>A0A3D8QYY5_9HELO</name>
<evidence type="ECO:0000256" key="6">
    <source>
        <dbReference type="ARBA" id="ARBA00049097"/>
    </source>
</evidence>
<sequence length="327" mass="37509">MDSLTRTLPASWFCSSELYQLERRAVFLKSWHFLGPVTRFQKRSESLVYEIAQVKLIVENQSPDTDGVSMEGIVVYAEEKGREIKYHLTPSGLLFATLSLDAPEFEEFFPGLEDLTNKVDFTKIPHRRSISYEGRFNWKTMIDGYQECLHCQYTHPTFSKFYPPTFYSVTNHLNFSQHVADPTKPNDGLFLYFFPICTLNVYGGGMSSFRTLPSATVPGLARMEFDYYHNGTEAEFEEYYKFVRQVALEDFELCEKAQWNLERGVYGEGILNPVKENGVAFYQGKVREAVYRQYGLEKEEKKRAEHLLGEAVDGKADAVTVEIAAGA</sequence>
<dbReference type="Proteomes" id="UP000256328">
    <property type="component" value="Unassembled WGS sequence"/>
</dbReference>
<comment type="pathway">
    <text evidence="2">Amine and polyamine biosynthesis; betaine biosynthesis via choline pathway; betaine aldehyde from choline (monooxygenase route): step 1/1.</text>
</comment>
<proteinExistence type="inferred from homology"/>
<comment type="function">
    <text evidence="1">Catalyzes the first step of the osmoprotectant glycine betaine synthesis.</text>
</comment>
<evidence type="ECO:0000313" key="8">
    <source>
        <dbReference type="EMBL" id="RDW67016.1"/>
    </source>
</evidence>
<keyword evidence="9" id="KW-1185">Reference proteome</keyword>
<dbReference type="GO" id="GO:0019133">
    <property type="term" value="F:choline monooxygenase activity"/>
    <property type="evidence" value="ECO:0007669"/>
    <property type="project" value="UniProtKB-EC"/>
</dbReference>